<dbReference type="SMART" id="SM00198">
    <property type="entry name" value="SCP"/>
    <property type="match status" value="1"/>
</dbReference>
<dbReference type="InterPro" id="IPR018244">
    <property type="entry name" value="Allrgn_V5/Tpx1_CS"/>
</dbReference>
<dbReference type="Proteomes" id="UP000053268">
    <property type="component" value="Unassembled WGS sequence"/>
</dbReference>
<dbReference type="STRING" id="66420.A0A194PE84"/>
<feature type="chain" id="PRO_5008263174" evidence="3">
    <location>
        <begin position="19"/>
        <end position="217"/>
    </location>
</feature>
<dbReference type="AlphaFoldDB" id="A0A194PE84"/>
<evidence type="ECO:0000259" key="4">
    <source>
        <dbReference type="SMART" id="SM00198"/>
    </source>
</evidence>
<dbReference type="InterPro" id="IPR014044">
    <property type="entry name" value="CAP_dom"/>
</dbReference>
<organism evidence="5 6">
    <name type="scientific">Papilio xuthus</name>
    <name type="common">Asian swallowtail butterfly</name>
    <dbReference type="NCBI Taxonomy" id="66420"/>
    <lineage>
        <taxon>Eukaryota</taxon>
        <taxon>Metazoa</taxon>
        <taxon>Ecdysozoa</taxon>
        <taxon>Arthropoda</taxon>
        <taxon>Hexapoda</taxon>
        <taxon>Insecta</taxon>
        <taxon>Pterygota</taxon>
        <taxon>Neoptera</taxon>
        <taxon>Endopterygota</taxon>
        <taxon>Lepidoptera</taxon>
        <taxon>Glossata</taxon>
        <taxon>Ditrysia</taxon>
        <taxon>Papilionoidea</taxon>
        <taxon>Papilionidae</taxon>
        <taxon>Papilioninae</taxon>
        <taxon>Papilio</taxon>
    </lineage>
</organism>
<dbReference type="PROSITE" id="PS01010">
    <property type="entry name" value="CRISP_2"/>
    <property type="match status" value="1"/>
</dbReference>
<feature type="domain" description="SCP" evidence="4">
    <location>
        <begin position="26"/>
        <end position="186"/>
    </location>
</feature>
<evidence type="ECO:0000256" key="2">
    <source>
        <dbReference type="ARBA" id="ARBA00022525"/>
    </source>
</evidence>
<comment type="subcellular location">
    <subcellularLocation>
        <location evidence="1">Secreted</location>
    </subcellularLocation>
</comment>
<dbReference type="PRINTS" id="PR00838">
    <property type="entry name" value="V5ALLERGEN"/>
</dbReference>
<feature type="signal peptide" evidence="3">
    <location>
        <begin position="1"/>
        <end position="18"/>
    </location>
</feature>
<keyword evidence="3" id="KW-0732">Signal</keyword>
<protein>
    <submittedName>
        <fullName evidence="5">Venom allergen 5.02</fullName>
    </submittedName>
</protein>
<evidence type="ECO:0000313" key="6">
    <source>
        <dbReference type="Proteomes" id="UP000053268"/>
    </source>
</evidence>
<keyword evidence="6" id="KW-1185">Reference proteome</keyword>
<dbReference type="InterPro" id="IPR001283">
    <property type="entry name" value="CRISP-related"/>
</dbReference>
<dbReference type="PROSITE" id="PS01009">
    <property type="entry name" value="CRISP_1"/>
    <property type="match status" value="1"/>
</dbReference>
<sequence length="217" mass="24858">MMNFNIILLFAICGFTQAKLINLSCKQIRAFVDGHNARRLQLVKGQVPGQPPASDMKLMMWDNELEAKAAKWASRNNFAHNPDKTIGSRRFHTGENLYWYATTDLTHKLDVESSLKSWFDEHRNYSYGPLTMRDFNRSTKKQIGHYTQMAWANTIYVGCAISQYTKNNFKEFLVVCNYGPGGNYIGQKPYESRRRRGGTNALACGAKNCSQRYGDRC</sequence>
<dbReference type="PANTHER" id="PTHR10334">
    <property type="entry name" value="CYSTEINE-RICH SECRETORY PROTEIN-RELATED"/>
    <property type="match status" value="1"/>
</dbReference>
<gene>
    <name evidence="5" type="ORF">RR46_14842</name>
</gene>
<dbReference type="GO" id="GO:0005576">
    <property type="term" value="C:extracellular region"/>
    <property type="evidence" value="ECO:0007669"/>
    <property type="project" value="UniProtKB-SubCell"/>
</dbReference>
<evidence type="ECO:0000256" key="3">
    <source>
        <dbReference type="SAM" id="SignalP"/>
    </source>
</evidence>
<dbReference type="SUPFAM" id="SSF55797">
    <property type="entry name" value="PR-1-like"/>
    <property type="match status" value="1"/>
</dbReference>
<dbReference type="PRINTS" id="PR00837">
    <property type="entry name" value="V5TPXLIKE"/>
</dbReference>
<dbReference type="CDD" id="cd05380">
    <property type="entry name" value="CAP_euk"/>
    <property type="match status" value="1"/>
</dbReference>
<dbReference type="InterPro" id="IPR035940">
    <property type="entry name" value="CAP_sf"/>
</dbReference>
<dbReference type="EMBL" id="KQ459606">
    <property type="protein sequence ID" value="KPI91338.1"/>
    <property type="molecule type" value="Genomic_DNA"/>
</dbReference>
<keyword evidence="2" id="KW-0964">Secreted</keyword>
<evidence type="ECO:0000256" key="1">
    <source>
        <dbReference type="ARBA" id="ARBA00004613"/>
    </source>
</evidence>
<accession>A0A194PE84</accession>
<dbReference type="Pfam" id="PF00188">
    <property type="entry name" value="CAP"/>
    <property type="match status" value="1"/>
</dbReference>
<reference evidence="5 6" key="1">
    <citation type="journal article" date="2015" name="Nat. Commun.">
        <title>Outbred genome sequencing and CRISPR/Cas9 gene editing in butterflies.</title>
        <authorList>
            <person name="Li X."/>
            <person name="Fan D."/>
            <person name="Zhang W."/>
            <person name="Liu G."/>
            <person name="Zhang L."/>
            <person name="Zhao L."/>
            <person name="Fang X."/>
            <person name="Chen L."/>
            <person name="Dong Y."/>
            <person name="Chen Y."/>
            <person name="Ding Y."/>
            <person name="Zhao R."/>
            <person name="Feng M."/>
            <person name="Zhu Y."/>
            <person name="Feng Y."/>
            <person name="Jiang X."/>
            <person name="Zhu D."/>
            <person name="Xiang H."/>
            <person name="Feng X."/>
            <person name="Li S."/>
            <person name="Wang J."/>
            <person name="Zhang G."/>
            <person name="Kronforst M.R."/>
            <person name="Wang W."/>
        </authorList>
    </citation>
    <scope>NUCLEOTIDE SEQUENCE [LARGE SCALE GENOMIC DNA]</scope>
    <source>
        <strain evidence="5">Ya'a_city_454_Px</strain>
        <tissue evidence="5">Whole body</tissue>
    </source>
</reference>
<name>A0A194PE84_PAPXU</name>
<dbReference type="Gene3D" id="3.40.33.10">
    <property type="entry name" value="CAP"/>
    <property type="match status" value="1"/>
</dbReference>
<proteinExistence type="predicted"/>
<dbReference type="InterPro" id="IPR002413">
    <property type="entry name" value="V5_allergen-like"/>
</dbReference>
<evidence type="ECO:0000313" key="5">
    <source>
        <dbReference type="EMBL" id="KPI91338.1"/>
    </source>
</evidence>